<dbReference type="RefSeq" id="WP_377005060.1">
    <property type="nucleotide sequence ID" value="NZ_JBHSGG010000034.1"/>
</dbReference>
<evidence type="ECO:0000259" key="6">
    <source>
        <dbReference type="PROSITE" id="PS50109"/>
    </source>
</evidence>
<feature type="modified residue" description="4-aspartylphosphate" evidence="4">
    <location>
        <position position="616"/>
    </location>
</feature>
<dbReference type="PROSITE" id="PS50109">
    <property type="entry name" value="HIS_KIN"/>
    <property type="match status" value="1"/>
</dbReference>
<dbReference type="SMART" id="SM00388">
    <property type="entry name" value="HisKA"/>
    <property type="match status" value="1"/>
</dbReference>
<dbReference type="Gene3D" id="3.30.450.20">
    <property type="entry name" value="PAS domain"/>
    <property type="match status" value="1"/>
</dbReference>
<dbReference type="Pfam" id="PF00072">
    <property type="entry name" value="Response_reg"/>
    <property type="match status" value="2"/>
</dbReference>
<evidence type="ECO:0000313" key="9">
    <source>
        <dbReference type="EMBL" id="MFC4728992.1"/>
    </source>
</evidence>
<dbReference type="PROSITE" id="PS50112">
    <property type="entry name" value="PAS"/>
    <property type="match status" value="1"/>
</dbReference>
<organism evidence="9 10">
    <name type="scientific">Coralloluteibacterium thermophilum</name>
    <dbReference type="NCBI Taxonomy" id="2707049"/>
    <lineage>
        <taxon>Bacteria</taxon>
        <taxon>Pseudomonadati</taxon>
        <taxon>Pseudomonadota</taxon>
        <taxon>Gammaproteobacteria</taxon>
        <taxon>Lysobacterales</taxon>
        <taxon>Lysobacteraceae</taxon>
        <taxon>Coralloluteibacterium</taxon>
    </lineage>
</organism>
<feature type="domain" description="Histidine kinase" evidence="6">
    <location>
        <begin position="323"/>
        <end position="544"/>
    </location>
</feature>
<accession>A0ABV9NKY9</accession>
<keyword evidence="10" id="KW-1185">Reference proteome</keyword>
<gene>
    <name evidence="9" type="ORF">ACFO3Q_12530</name>
</gene>
<dbReference type="InterPro" id="IPR001789">
    <property type="entry name" value="Sig_transdc_resp-reg_receiver"/>
</dbReference>
<dbReference type="SUPFAM" id="SSF52172">
    <property type="entry name" value="CheY-like"/>
    <property type="match status" value="2"/>
</dbReference>
<dbReference type="Gene3D" id="1.10.287.130">
    <property type="match status" value="1"/>
</dbReference>
<evidence type="ECO:0000256" key="3">
    <source>
        <dbReference type="ARBA" id="ARBA00022553"/>
    </source>
</evidence>
<dbReference type="EC" id="2.7.13.3" evidence="2"/>
<dbReference type="InterPro" id="IPR035965">
    <property type="entry name" value="PAS-like_dom_sf"/>
</dbReference>
<evidence type="ECO:0000313" key="10">
    <source>
        <dbReference type="Proteomes" id="UP001595892"/>
    </source>
</evidence>
<dbReference type="EMBL" id="JBHSGG010000034">
    <property type="protein sequence ID" value="MFC4728992.1"/>
    <property type="molecule type" value="Genomic_DNA"/>
</dbReference>
<dbReference type="SUPFAM" id="SSF55874">
    <property type="entry name" value="ATPase domain of HSP90 chaperone/DNA topoisomerase II/histidine kinase"/>
    <property type="match status" value="1"/>
</dbReference>
<dbReference type="Pfam" id="PF00512">
    <property type="entry name" value="HisKA"/>
    <property type="match status" value="1"/>
</dbReference>
<dbReference type="InterPro" id="IPR003661">
    <property type="entry name" value="HisK_dim/P_dom"/>
</dbReference>
<dbReference type="PROSITE" id="PS50110">
    <property type="entry name" value="RESPONSE_REGULATORY"/>
    <property type="match status" value="2"/>
</dbReference>
<dbReference type="Gene3D" id="3.30.565.10">
    <property type="entry name" value="Histidine kinase-like ATPase, C-terminal domain"/>
    <property type="match status" value="1"/>
</dbReference>
<comment type="catalytic activity">
    <reaction evidence="1">
        <text>ATP + protein L-histidine = ADP + protein N-phospho-L-histidine.</text>
        <dbReference type="EC" id="2.7.13.3"/>
    </reaction>
</comment>
<reference evidence="10" key="1">
    <citation type="journal article" date="2019" name="Int. J. Syst. Evol. Microbiol.">
        <title>The Global Catalogue of Microorganisms (GCM) 10K type strain sequencing project: providing services to taxonomists for standard genome sequencing and annotation.</title>
        <authorList>
            <consortium name="The Broad Institute Genomics Platform"/>
            <consortium name="The Broad Institute Genome Sequencing Center for Infectious Disease"/>
            <person name="Wu L."/>
            <person name="Ma J."/>
        </authorList>
    </citation>
    <scope>NUCLEOTIDE SEQUENCE [LARGE SCALE GENOMIC DNA]</scope>
    <source>
        <strain evidence="10">CGMCC 1.13574</strain>
    </source>
</reference>
<dbReference type="InterPro" id="IPR013656">
    <property type="entry name" value="PAS_4"/>
</dbReference>
<dbReference type="Pfam" id="PF02518">
    <property type="entry name" value="HATPase_c"/>
    <property type="match status" value="1"/>
</dbReference>
<dbReference type="CDD" id="cd00130">
    <property type="entry name" value="PAS"/>
    <property type="match status" value="1"/>
</dbReference>
<dbReference type="PANTHER" id="PTHR43065:SF42">
    <property type="entry name" value="TWO-COMPONENT SENSOR PPRA"/>
    <property type="match status" value="1"/>
</dbReference>
<dbReference type="InterPro" id="IPR000014">
    <property type="entry name" value="PAS"/>
</dbReference>
<feature type="domain" description="Response regulatory" evidence="7">
    <location>
        <begin position="566"/>
        <end position="681"/>
    </location>
</feature>
<evidence type="ECO:0000256" key="1">
    <source>
        <dbReference type="ARBA" id="ARBA00000085"/>
    </source>
</evidence>
<comment type="caution">
    <text evidence="9">The sequence shown here is derived from an EMBL/GenBank/DDBJ whole genome shotgun (WGS) entry which is preliminary data.</text>
</comment>
<dbReference type="InterPro" id="IPR004358">
    <property type="entry name" value="Sig_transdc_His_kin-like_C"/>
</dbReference>
<dbReference type="Pfam" id="PF08448">
    <property type="entry name" value="PAS_4"/>
    <property type="match status" value="1"/>
</dbReference>
<dbReference type="PRINTS" id="PR00344">
    <property type="entry name" value="BCTRLSENSOR"/>
</dbReference>
<dbReference type="InterPro" id="IPR003594">
    <property type="entry name" value="HATPase_dom"/>
</dbReference>
<dbReference type="SUPFAM" id="SSF47384">
    <property type="entry name" value="Homodimeric domain of signal transducing histidine kinase"/>
    <property type="match status" value="1"/>
</dbReference>
<sequence>MNGGRDTARILIVDDNAASRYATRRILSARGHATVEAATGGEALTLADADIDLVILDVNLPDLSGFEVCRRLRASATTAATPIVHLSAAAVTTPDVVTGLEGGADAYLVHPVDPSILLATVGSLLRARRAELGMRRSEARFRAVFEMAGAGIVLLSAGFELGEVNPTFAQMLGMPPEALRGTPVSALVADAAGSRLEAARGALAREGTWLGTLPLRAADGRVVETEWRLGHHTDPATLLATVTDVTERQAMERLRELVLERERQARSAAERHSEGLEHDIWARTAELIEANARLEAEVRERERAEEQLRQSQKMDAVGRLTGGIAHDFNNLLTGITGNMELLKRRLQQGRFEGAERYADAALAASERAAALTHRLLAFSRQQMLAPTSVDAHALALSMQDMLQRTLGESIRLDIVAHGAPWCVLCDANQLENALLNLVINARDALPAGGTIAVTVRNLEPGAARSPRLPDELVAVEVADTGTGMSRDVVDKVFEPFFTTKPPGQGTGLGLSMVYGFVKQSGGDIEIASTPGEGTLVRLLLPRAHDAPGEARREARPPAPVAARGESLLVVEDNPQVRAVTVEALRELGYAVIEAADADEALQLLASAREVDLVISDIGLPGGDGRQMLARARMLRPELRALLVTGYAQQREPDVESDPRLTRTLTKPLSLQALADAVRSMLDAP</sequence>
<dbReference type="PANTHER" id="PTHR43065">
    <property type="entry name" value="SENSOR HISTIDINE KINASE"/>
    <property type="match status" value="1"/>
</dbReference>
<evidence type="ECO:0000256" key="2">
    <source>
        <dbReference type="ARBA" id="ARBA00012438"/>
    </source>
</evidence>
<dbReference type="SMART" id="SM00448">
    <property type="entry name" value="REC"/>
    <property type="match status" value="2"/>
</dbReference>
<dbReference type="Proteomes" id="UP001595892">
    <property type="component" value="Unassembled WGS sequence"/>
</dbReference>
<evidence type="ECO:0000256" key="4">
    <source>
        <dbReference type="PROSITE-ProRule" id="PRU00169"/>
    </source>
</evidence>
<dbReference type="SUPFAM" id="SSF55785">
    <property type="entry name" value="PYP-like sensor domain (PAS domain)"/>
    <property type="match status" value="1"/>
</dbReference>
<keyword evidence="5" id="KW-0175">Coiled coil</keyword>
<dbReference type="Gene3D" id="3.40.50.2300">
    <property type="match status" value="2"/>
</dbReference>
<dbReference type="NCBIfam" id="TIGR00229">
    <property type="entry name" value="sensory_box"/>
    <property type="match status" value="1"/>
</dbReference>
<feature type="coiled-coil region" evidence="5">
    <location>
        <begin position="251"/>
        <end position="314"/>
    </location>
</feature>
<name>A0ABV9NKY9_9GAMM</name>
<dbReference type="InterPro" id="IPR036890">
    <property type="entry name" value="HATPase_C_sf"/>
</dbReference>
<dbReference type="CDD" id="cd00082">
    <property type="entry name" value="HisKA"/>
    <property type="match status" value="1"/>
</dbReference>
<feature type="modified residue" description="4-aspartylphosphate" evidence="4">
    <location>
        <position position="57"/>
    </location>
</feature>
<evidence type="ECO:0000259" key="8">
    <source>
        <dbReference type="PROSITE" id="PS50112"/>
    </source>
</evidence>
<protein>
    <recommendedName>
        <fullName evidence="2">histidine kinase</fullName>
        <ecNumber evidence="2">2.7.13.3</ecNumber>
    </recommendedName>
</protein>
<feature type="domain" description="PAS" evidence="8">
    <location>
        <begin position="137"/>
        <end position="181"/>
    </location>
</feature>
<evidence type="ECO:0000259" key="7">
    <source>
        <dbReference type="PROSITE" id="PS50110"/>
    </source>
</evidence>
<dbReference type="SMART" id="SM00091">
    <property type="entry name" value="PAS"/>
    <property type="match status" value="1"/>
</dbReference>
<feature type="domain" description="Response regulatory" evidence="7">
    <location>
        <begin position="9"/>
        <end position="125"/>
    </location>
</feature>
<dbReference type="InterPro" id="IPR036097">
    <property type="entry name" value="HisK_dim/P_sf"/>
</dbReference>
<keyword evidence="3 4" id="KW-0597">Phosphoprotein</keyword>
<dbReference type="InterPro" id="IPR005467">
    <property type="entry name" value="His_kinase_dom"/>
</dbReference>
<dbReference type="SMART" id="SM00387">
    <property type="entry name" value="HATPase_c"/>
    <property type="match status" value="1"/>
</dbReference>
<dbReference type="InterPro" id="IPR011006">
    <property type="entry name" value="CheY-like_superfamily"/>
</dbReference>
<evidence type="ECO:0000256" key="5">
    <source>
        <dbReference type="SAM" id="Coils"/>
    </source>
</evidence>
<proteinExistence type="predicted"/>